<dbReference type="PANTHER" id="PTHR30288">
    <property type="entry name" value="FLAGELLAR CAP/ASSEMBLY PROTEIN FLID"/>
    <property type="match status" value="1"/>
</dbReference>
<keyword evidence="9" id="KW-1185">Reference proteome</keyword>
<feature type="domain" description="Flagellar hook-associated protein 2 C-terminal" evidence="7">
    <location>
        <begin position="233"/>
        <end position="505"/>
    </location>
</feature>
<dbReference type="Pfam" id="PF07195">
    <property type="entry name" value="FliD_C"/>
    <property type="match status" value="1"/>
</dbReference>
<dbReference type="EMBL" id="VIGD01000005">
    <property type="protein sequence ID" value="TQE91413.1"/>
    <property type="molecule type" value="Genomic_DNA"/>
</dbReference>
<keyword evidence="3" id="KW-0175">Coiled coil</keyword>
<keyword evidence="5" id="KW-0964">Secreted</keyword>
<keyword evidence="8" id="KW-0969">Cilium</keyword>
<protein>
    <recommendedName>
        <fullName evidence="5">Flagellar hook-associated protein 2</fullName>
        <shortName evidence="5">HAP2</shortName>
    </recommendedName>
    <alternativeName>
        <fullName evidence="5">Flagellar cap protein</fullName>
    </alternativeName>
</protein>
<comment type="function">
    <text evidence="5">Required for morphogenesis and for the elongation of the flagellar filament by facilitating polymerization of the flagellin monomers at the tip of growing filament. Forms a capping structure, which prevents flagellin subunits (transported through the central channel of the flagellum) from leaking out without polymerization at the distal end.</text>
</comment>
<dbReference type="OrthoDB" id="9776025at2"/>
<dbReference type="NCBIfam" id="NF005833">
    <property type="entry name" value="PRK07737.1"/>
    <property type="match status" value="1"/>
</dbReference>
<sequence>MSTMRIGGLASGMDIDSIVEKLMVAERAPLDKLEQKKQIYEWQRDAYREINTKLTTFDTYLADNFFLKSLNTKTATSSNEQYVSAVATNAASGTLTIENVSQLAKAARAISNKVDGVTGTSTIAELFAASGVALPPGGQQYIEIRAIQKDGTLAAEAVKIEYSSDMTINDFVKKLNSSNAGVTAIFENGKLSITANHTGRVTDGDSEIVIDSGSDLFAAFNFDNPNDIVTQRGTNAIFTVNGIETERSTNTFSIAGYTLTLKETFNTEVSISSSTNVDEIINRIKDFVKTYNELIKDLNSKITEQKYRGYPPLTSLQREEMEDKEIELWEQKAKSGLLRNDDIIREGLASLRSLIYESNPAVSNPKYNTLFSIGIMTSKNYLSGGTLEIDEDKLRKALEEDPEAVAQLLTMTGDKNATVTVNGETKAADTRGYLRKIRDEINKIELKIEKRAGRASMNETQYTLGSYLRDINKRIEEWKNKLITIETRYWNQFTRMEKMINEANSQSSMLLGQYFNY</sequence>
<dbReference type="InterPro" id="IPR010809">
    <property type="entry name" value="FliD_C"/>
</dbReference>
<dbReference type="InterPro" id="IPR003481">
    <property type="entry name" value="FliD_N"/>
</dbReference>
<organism evidence="8 9">
    <name type="scientific">Ureibacillus terrenus</name>
    <dbReference type="NCBI Taxonomy" id="118246"/>
    <lineage>
        <taxon>Bacteria</taxon>
        <taxon>Bacillati</taxon>
        <taxon>Bacillota</taxon>
        <taxon>Bacilli</taxon>
        <taxon>Bacillales</taxon>
        <taxon>Caryophanaceae</taxon>
        <taxon>Ureibacillus</taxon>
    </lineage>
</organism>
<dbReference type="Pfam" id="PF07196">
    <property type="entry name" value="Flagellin_IN"/>
    <property type="match status" value="1"/>
</dbReference>
<dbReference type="RefSeq" id="WP_141601728.1">
    <property type="nucleotide sequence ID" value="NZ_JARMSB010000005.1"/>
</dbReference>
<keyword evidence="8" id="KW-0966">Cell projection</keyword>
<comment type="subunit">
    <text evidence="2 5">Homopentamer.</text>
</comment>
<dbReference type="InterPro" id="IPR040026">
    <property type="entry name" value="FliD"/>
</dbReference>
<evidence type="ECO:0000313" key="8">
    <source>
        <dbReference type="EMBL" id="TQE91413.1"/>
    </source>
</evidence>
<evidence type="ECO:0000259" key="6">
    <source>
        <dbReference type="Pfam" id="PF02465"/>
    </source>
</evidence>
<dbReference type="PANTHER" id="PTHR30288:SF0">
    <property type="entry name" value="FLAGELLAR HOOK-ASSOCIATED PROTEIN 2"/>
    <property type="match status" value="1"/>
</dbReference>
<feature type="domain" description="Flagellar hook-associated protein 2 N-terminal" evidence="6">
    <location>
        <begin position="11"/>
        <end position="107"/>
    </location>
</feature>
<proteinExistence type="inferred from homology"/>
<dbReference type="InterPro" id="IPR010810">
    <property type="entry name" value="Flagellin_hook_IN_motif"/>
</dbReference>
<comment type="subcellular location">
    <subcellularLocation>
        <location evidence="5">Secreted</location>
    </subcellularLocation>
    <subcellularLocation>
        <location evidence="5">Bacterial flagellum</location>
    </subcellularLocation>
</comment>
<dbReference type="GO" id="GO:0009421">
    <property type="term" value="C:bacterial-type flagellum filament cap"/>
    <property type="evidence" value="ECO:0007669"/>
    <property type="project" value="InterPro"/>
</dbReference>
<evidence type="ECO:0000256" key="4">
    <source>
        <dbReference type="ARBA" id="ARBA00023143"/>
    </source>
</evidence>
<evidence type="ECO:0000256" key="5">
    <source>
        <dbReference type="RuleBase" id="RU362066"/>
    </source>
</evidence>
<evidence type="ECO:0000256" key="2">
    <source>
        <dbReference type="ARBA" id="ARBA00011255"/>
    </source>
</evidence>
<evidence type="ECO:0000259" key="7">
    <source>
        <dbReference type="Pfam" id="PF07195"/>
    </source>
</evidence>
<dbReference type="GO" id="GO:0009424">
    <property type="term" value="C:bacterial-type flagellum hook"/>
    <property type="evidence" value="ECO:0007669"/>
    <property type="project" value="UniProtKB-UniRule"/>
</dbReference>
<keyword evidence="8" id="KW-0282">Flagellum</keyword>
<comment type="caution">
    <text evidence="8">The sequence shown here is derived from an EMBL/GenBank/DDBJ whole genome shotgun (WGS) entry which is preliminary data.</text>
</comment>
<name>A0A540V5K2_9BACL</name>
<evidence type="ECO:0000256" key="1">
    <source>
        <dbReference type="ARBA" id="ARBA00009764"/>
    </source>
</evidence>
<dbReference type="GO" id="GO:0071973">
    <property type="term" value="P:bacterial-type flagellum-dependent cell motility"/>
    <property type="evidence" value="ECO:0007669"/>
    <property type="project" value="TreeGrafter"/>
</dbReference>
<dbReference type="AlphaFoldDB" id="A0A540V5K2"/>
<reference evidence="8 9" key="1">
    <citation type="submission" date="2019-06" db="EMBL/GenBank/DDBJ databases">
        <title>Genome sequence of Ureibacillus terrenus.</title>
        <authorList>
            <person name="Maclea K.S."/>
            <person name="Simoes M."/>
        </authorList>
    </citation>
    <scope>NUCLEOTIDE SEQUENCE [LARGE SCALE GENOMIC DNA]</scope>
    <source>
        <strain evidence="8 9">ATCC BAA-384</strain>
    </source>
</reference>
<keyword evidence="4 5" id="KW-0975">Bacterial flagellum</keyword>
<dbReference type="Proteomes" id="UP000315753">
    <property type="component" value="Unassembled WGS sequence"/>
</dbReference>
<dbReference type="GO" id="GO:0005576">
    <property type="term" value="C:extracellular region"/>
    <property type="evidence" value="ECO:0007669"/>
    <property type="project" value="UniProtKB-SubCell"/>
</dbReference>
<evidence type="ECO:0000256" key="3">
    <source>
        <dbReference type="ARBA" id="ARBA00023054"/>
    </source>
</evidence>
<dbReference type="GO" id="GO:0007155">
    <property type="term" value="P:cell adhesion"/>
    <property type="evidence" value="ECO:0007669"/>
    <property type="project" value="InterPro"/>
</dbReference>
<gene>
    <name evidence="8" type="ORF">FKZ59_05400</name>
</gene>
<dbReference type="Pfam" id="PF02465">
    <property type="entry name" value="FliD_N"/>
    <property type="match status" value="1"/>
</dbReference>
<evidence type="ECO:0000313" key="9">
    <source>
        <dbReference type="Proteomes" id="UP000315753"/>
    </source>
</evidence>
<comment type="similarity">
    <text evidence="1 5">Belongs to the FliD family.</text>
</comment>
<accession>A0A540V5K2</accession>